<evidence type="ECO:0000313" key="9">
    <source>
        <dbReference type="Proteomes" id="UP001151234"/>
    </source>
</evidence>
<evidence type="ECO:0000259" key="7">
    <source>
        <dbReference type="Pfam" id="PF03328"/>
    </source>
</evidence>
<dbReference type="InterPro" id="IPR005000">
    <property type="entry name" value="Aldolase/citrate-lyase_domain"/>
</dbReference>
<dbReference type="GO" id="GO:0006107">
    <property type="term" value="P:oxaloacetate metabolic process"/>
    <property type="evidence" value="ECO:0007669"/>
    <property type="project" value="TreeGrafter"/>
</dbReference>
<dbReference type="AlphaFoldDB" id="A0A9X3UF77"/>
<evidence type="ECO:0000256" key="2">
    <source>
        <dbReference type="ARBA" id="ARBA00005568"/>
    </source>
</evidence>
<proteinExistence type="inferred from homology"/>
<dbReference type="PIRSF" id="PIRSF015582">
    <property type="entry name" value="Cit_lyase_B"/>
    <property type="match status" value="1"/>
</dbReference>
<keyword evidence="8" id="KW-0456">Lyase</keyword>
<keyword evidence="3 6" id="KW-0479">Metal-binding</keyword>
<dbReference type="GO" id="GO:0016829">
    <property type="term" value="F:lyase activity"/>
    <property type="evidence" value="ECO:0007669"/>
    <property type="project" value="UniProtKB-KW"/>
</dbReference>
<feature type="binding site" evidence="5">
    <location>
        <position position="121"/>
    </location>
    <ligand>
        <name>substrate</name>
    </ligand>
</feature>
<reference evidence="8" key="1">
    <citation type="submission" date="2022-11" db="EMBL/GenBank/DDBJ databases">
        <title>Draft genome sequence of Hoeflea poritis E7-10 and Hoeflea prorocentri PM5-8, separated from scleractinian coral Porites lutea and marine dinoflagellate.</title>
        <authorList>
            <person name="Zhang G."/>
            <person name="Wei Q."/>
            <person name="Cai L."/>
        </authorList>
    </citation>
    <scope>NUCLEOTIDE SEQUENCE</scope>
    <source>
        <strain evidence="8">PM5-8</strain>
    </source>
</reference>
<dbReference type="InterPro" id="IPR040442">
    <property type="entry name" value="Pyrv_kinase-like_dom_sf"/>
</dbReference>
<dbReference type="PANTHER" id="PTHR32308">
    <property type="entry name" value="LYASE BETA SUBUNIT, PUTATIVE (AFU_ORTHOLOGUE AFUA_4G13030)-RELATED"/>
    <property type="match status" value="1"/>
</dbReference>
<evidence type="ECO:0000256" key="3">
    <source>
        <dbReference type="ARBA" id="ARBA00022723"/>
    </source>
</evidence>
<accession>A0A9X3UF77</accession>
<dbReference type="RefSeq" id="WP_267988904.1">
    <property type="nucleotide sequence ID" value="NZ_JAPJZI010000001.1"/>
</dbReference>
<dbReference type="GO" id="GO:0000287">
    <property type="term" value="F:magnesium ion binding"/>
    <property type="evidence" value="ECO:0007669"/>
    <property type="project" value="TreeGrafter"/>
</dbReference>
<feature type="binding site" evidence="5">
    <location>
        <position position="65"/>
    </location>
    <ligand>
        <name>substrate</name>
    </ligand>
</feature>
<protein>
    <submittedName>
        <fullName evidence="8">Aldolase/citrate lyase family protein</fullName>
    </submittedName>
</protein>
<keyword evidence="9" id="KW-1185">Reference proteome</keyword>
<comment type="similarity">
    <text evidence="2">Belongs to the HpcH/HpaI aldolase family.</text>
</comment>
<comment type="cofactor">
    <cofactor evidence="1">
        <name>Mg(2+)</name>
        <dbReference type="ChEBI" id="CHEBI:18420"/>
    </cofactor>
</comment>
<dbReference type="SUPFAM" id="SSF51621">
    <property type="entry name" value="Phosphoenolpyruvate/pyruvate domain"/>
    <property type="match status" value="1"/>
</dbReference>
<dbReference type="Proteomes" id="UP001151234">
    <property type="component" value="Unassembled WGS sequence"/>
</dbReference>
<keyword evidence="4 6" id="KW-0460">Magnesium</keyword>
<evidence type="ECO:0000256" key="6">
    <source>
        <dbReference type="PIRSR" id="PIRSR015582-2"/>
    </source>
</evidence>
<dbReference type="EMBL" id="JAPJZI010000001">
    <property type="protein sequence ID" value="MDA5397442.1"/>
    <property type="molecule type" value="Genomic_DNA"/>
</dbReference>
<organism evidence="8 9">
    <name type="scientific">Hoeflea prorocentri</name>
    <dbReference type="NCBI Taxonomy" id="1922333"/>
    <lineage>
        <taxon>Bacteria</taxon>
        <taxon>Pseudomonadati</taxon>
        <taxon>Pseudomonadota</taxon>
        <taxon>Alphaproteobacteria</taxon>
        <taxon>Hyphomicrobiales</taxon>
        <taxon>Rhizobiaceae</taxon>
        <taxon>Hoeflea</taxon>
    </lineage>
</organism>
<comment type="caution">
    <text evidence="8">The sequence shown here is derived from an EMBL/GenBank/DDBJ whole genome shotgun (WGS) entry which is preliminary data.</text>
</comment>
<feature type="binding site" evidence="6">
    <location>
        <position position="149"/>
    </location>
    <ligand>
        <name>Mg(2+)</name>
        <dbReference type="ChEBI" id="CHEBI:18420"/>
    </ligand>
</feature>
<name>A0A9X3UF77_9HYPH</name>
<evidence type="ECO:0000313" key="8">
    <source>
        <dbReference type="EMBL" id="MDA5397442.1"/>
    </source>
</evidence>
<feature type="binding site" evidence="6">
    <location>
        <position position="121"/>
    </location>
    <ligand>
        <name>Mg(2+)</name>
        <dbReference type="ChEBI" id="CHEBI:18420"/>
    </ligand>
</feature>
<dbReference type="PANTHER" id="PTHR32308:SF10">
    <property type="entry name" value="CITRATE LYASE SUBUNIT BETA"/>
    <property type="match status" value="1"/>
</dbReference>
<evidence type="ECO:0000256" key="1">
    <source>
        <dbReference type="ARBA" id="ARBA00001946"/>
    </source>
</evidence>
<feature type="domain" description="HpcH/HpaI aldolase/citrate lyase" evidence="7">
    <location>
        <begin position="4"/>
        <end position="217"/>
    </location>
</feature>
<dbReference type="Pfam" id="PF03328">
    <property type="entry name" value="HpcH_HpaI"/>
    <property type="match status" value="1"/>
</dbReference>
<dbReference type="InterPro" id="IPR015813">
    <property type="entry name" value="Pyrv/PenolPyrv_kinase-like_dom"/>
</dbReference>
<gene>
    <name evidence="8" type="ORF">OQ273_02550</name>
</gene>
<evidence type="ECO:0000256" key="4">
    <source>
        <dbReference type="ARBA" id="ARBA00022842"/>
    </source>
</evidence>
<dbReference type="InterPro" id="IPR011206">
    <property type="entry name" value="Citrate_lyase_beta/mcl1/mcl2"/>
</dbReference>
<sequence>MSLKSILFVPALRIDLLEKAVKGAATAICIDLEDSIAPELKSEARARLGDCISLLGSASKTALLRVNSEPELLSADLKHLSPEFDYVVLPKVVSSGQVDGVGSELDRLFGGGGPGIVGLVESGADLDRLRQDTEPLHARVAGMALGTEDLSADFSTNADAEIIRHCYFELGILCRRWNVSLLGYPGSIAEYKDLERFRLGVWRGVEAGASGGFCIHPSQVDVLNSAFSPSDEAVANAQRIVDAFEAAIAKGEGVCSLNGKMIDRPIYLNAKAVLSRAM</sequence>
<dbReference type="Gene3D" id="3.20.20.60">
    <property type="entry name" value="Phosphoenolpyruvate-binding domains"/>
    <property type="match status" value="1"/>
</dbReference>
<evidence type="ECO:0000256" key="5">
    <source>
        <dbReference type="PIRSR" id="PIRSR015582-1"/>
    </source>
</evidence>